<gene>
    <name evidence="1" type="ORF">CGOC_LOCUS3794</name>
</gene>
<proteinExistence type="predicted"/>
<protein>
    <submittedName>
        <fullName evidence="1">Uncharacterized protein</fullName>
    </submittedName>
</protein>
<reference evidence="1 2" key="1">
    <citation type="submission" date="2018-11" db="EMBL/GenBank/DDBJ databases">
        <authorList>
            <consortium name="Pathogen Informatics"/>
        </authorList>
    </citation>
    <scope>NUCLEOTIDE SEQUENCE [LARGE SCALE GENOMIC DNA]</scope>
</reference>
<dbReference type="Proteomes" id="UP000271889">
    <property type="component" value="Unassembled WGS sequence"/>
</dbReference>
<dbReference type="AlphaFoldDB" id="A0A3P6STJ6"/>
<evidence type="ECO:0000313" key="1">
    <source>
        <dbReference type="EMBL" id="VDK56878.1"/>
    </source>
</evidence>
<dbReference type="Gene3D" id="1.20.190.60">
    <property type="match status" value="1"/>
</dbReference>
<sequence>MHTYIVGNAHDELRARDTLVKLLTLAFNKTVDTLLSKSTLRPDLLLCIVLLLRVPIVCRFDAALVSTLSQSQQDVIFDNEKLETFRCFSESDPFEYPVSYGQIADHLSELVGEKSDTKVTTPIGSTYEHIFTNKVVSVCTSCYNRSSFSKCFTSFSINM</sequence>
<accession>A0A3P6STJ6</accession>
<name>A0A3P6STJ6_CYLGO</name>
<dbReference type="OrthoDB" id="5843709at2759"/>
<keyword evidence="2" id="KW-1185">Reference proteome</keyword>
<dbReference type="EMBL" id="UYRV01009782">
    <property type="protein sequence ID" value="VDK56878.1"/>
    <property type="molecule type" value="Genomic_DNA"/>
</dbReference>
<evidence type="ECO:0000313" key="2">
    <source>
        <dbReference type="Proteomes" id="UP000271889"/>
    </source>
</evidence>
<organism evidence="1 2">
    <name type="scientific">Cylicostephanus goldi</name>
    <name type="common">Nematode worm</name>
    <dbReference type="NCBI Taxonomy" id="71465"/>
    <lineage>
        <taxon>Eukaryota</taxon>
        <taxon>Metazoa</taxon>
        <taxon>Ecdysozoa</taxon>
        <taxon>Nematoda</taxon>
        <taxon>Chromadorea</taxon>
        <taxon>Rhabditida</taxon>
        <taxon>Rhabditina</taxon>
        <taxon>Rhabditomorpha</taxon>
        <taxon>Strongyloidea</taxon>
        <taxon>Strongylidae</taxon>
        <taxon>Cylicostephanus</taxon>
    </lineage>
</organism>